<keyword evidence="2" id="KW-1185">Reference proteome</keyword>
<evidence type="ECO:0008006" key="3">
    <source>
        <dbReference type="Google" id="ProtNLM"/>
    </source>
</evidence>
<dbReference type="AlphaFoldDB" id="A0A0B7H3Z4"/>
<dbReference type="EMBL" id="CDOD01000001">
    <property type="protein sequence ID" value="CEN32353.1"/>
    <property type="molecule type" value="Genomic_DNA"/>
</dbReference>
<dbReference type="RefSeq" id="WP_041989275.1">
    <property type="nucleotide sequence ID" value="NZ_CDOD01000001.1"/>
</dbReference>
<protein>
    <recommendedName>
        <fullName evidence="3">Secreted protein</fullName>
    </recommendedName>
</protein>
<organism evidence="1 2">
    <name type="scientific">Capnocytophaga cynodegmi</name>
    <dbReference type="NCBI Taxonomy" id="28189"/>
    <lineage>
        <taxon>Bacteria</taxon>
        <taxon>Pseudomonadati</taxon>
        <taxon>Bacteroidota</taxon>
        <taxon>Flavobacteriia</taxon>
        <taxon>Flavobacteriales</taxon>
        <taxon>Flavobacteriaceae</taxon>
        <taxon>Capnocytophaga</taxon>
    </lineage>
</organism>
<dbReference type="STRING" id="28189.CCYN74_10073"/>
<accession>A0A0B7H3Z4</accession>
<name>A0A0B7H3Z4_9FLAO</name>
<gene>
    <name evidence="1" type="ORF">CCYN2B_10008</name>
</gene>
<reference evidence="2" key="1">
    <citation type="submission" date="2015-01" db="EMBL/GenBank/DDBJ databases">
        <authorList>
            <person name="MANFREDI Pablo"/>
        </authorList>
    </citation>
    <scope>NUCLEOTIDE SEQUENCE [LARGE SCALE GENOMIC DNA]</scope>
    <source>
        <strain evidence="2">Ccyn2B</strain>
    </source>
</reference>
<evidence type="ECO:0000313" key="1">
    <source>
        <dbReference type="EMBL" id="CEN32353.1"/>
    </source>
</evidence>
<proteinExistence type="predicted"/>
<dbReference type="eggNOG" id="ENOG502ZN71">
    <property type="taxonomic scope" value="Bacteria"/>
</dbReference>
<sequence>MKTYFYLLIAFFPFLAFGQNSDIYVMLPNKFDFQKKDNDYQLNSLAKFLLEKENFKVFFENEAPNNIIENPCNYLKANILNTSGMFFTRLQLVFTDCKGKQVFTSEVGKSREKEFKKAYHEALRSAFSTGNKLTIFKQNYKDENPNPLVTNPKPITENEIKSKDKNISTLYAQPNNLGFQLIDNTPKIVLKIKQTSLSNVYIAEDEHSNQGILYKTENQYVFEFIKDEKLQQKIFNVKF</sequence>
<evidence type="ECO:0000313" key="2">
    <source>
        <dbReference type="Proteomes" id="UP000038055"/>
    </source>
</evidence>
<dbReference type="Proteomes" id="UP000038055">
    <property type="component" value="Unassembled WGS sequence"/>
</dbReference>